<feature type="compositionally biased region" description="Low complexity" evidence="1">
    <location>
        <begin position="177"/>
        <end position="194"/>
    </location>
</feature>
<evidence type="ECO:0000313" key="3">
    <source>
        <dbReference type="EMBL" id="GGU46543.1"/>
    </source>
</evidence>
<feature type="compositionally biased region" description="Low complexity" evidence="1">
    <location>
        <begin position="31"/>
        <end position="58"/>
    </location>
</feature>
<evidence type="ECO:0000313" key="4">
    <source>
        <dbReference type="Proteomes" id="UP000654471"/>
    </source>
</evidence>
<reference evidence="4" key="1">
    <citation type="journal article" date="2019" name="Int. J. Syst. Evol. Microbiol.">
        <title>The Global Catalogue of Microorganisms (GCM) 10K type strain sequencing project: providing services to taxonomists for standard genome sequencing and annotation.</title>
        <authorList>
            <consortium name="The Broad Institute Genomics Platform"/>
            <consortium name="The Broad Institute Genome Sequencing Center for Infectious Disease"/>
            <person name="Wu L."/>
            <person name="Ma J."/>
        </authorList>
    </citation>
    <scope>NUCLEOTIDE SEQUENCE [LARGE SCALE GENOMIC DNA]</scope>
    <source>
        <strain evidence="4">JCM 3399</strain>
    </source>
</reference>
<keyword evidence="4" id="KW-1185">Reference proteome</keyword>
<feature type="chain" id="PRO_5047203435" evidence="2">
    <location>
        <begin position="28"/>
        <end position="194"/>
    </location>
</feature>
<accession>A0ABQ2UQD7</accession>
<keyword evidence="3" id="KW-0449">Lipoprotein</keyword>
<dbReference type="EMBL" id="BMRP01000002">
    <property type="protein sequence ID" value="GGU46543.1"/>
    <property type="molecule type" value="Genomic_DNA"/>
</dbReference>
<feature type="region of interest" description="Disordered" evidence="1">
    <location>
        <begin position="26"/>
        <end position="58"/>
    </location>
</feature>
<dbReference type="InterPro" id="IPR005297">
    <property type="entry name" value="Lipoprotein_repeat"/>
</dbReference>
<organism evidence="3 4">
    <name type="scientific">Streptomyces albospinus</name>
    <dbReference type="NCBI Taxonomy" id="285515"/>
    <lineage>
        <taxon>Bacteria</taxon>
        <taxon>Bacillati</taxon>
        <taxon>Actinomycetota</taxon>
        <taxon>Actinomycetes</taxon>
        <taxon>Kitasatosporales</taxon>
        <taxon>Streptomycetaceae</taxon>
        <taxon>Streptomyces</taxon>
    </lineage>
</organism>
<gene>
    <name evidence="3" type="ORF">GCM10010211_07620</name>
</gene>
<name>A0ABQ2UQD7_9ACTN</name>
<sequence>MRHTARTAATAAAVALLAAAVGGCSNGGGKTTASPSPTPSATGPKAGASPSGSPAAGAVSVQVRSGRLGTILVDGQGRTLYLFVADKGRTSTCYGDCAKAWPPLLVTGTPQAGDGVRRELLGTTTRRDGTKEVTYNGHPLYYFIGDRHPGDIHGQGSNDSGAKWWVLDPSGKEITKPAPTGSPGAGTGSATPGS</sequence>
<proteinExistence type="predicted"/>
<keyword evidence="2" id="KW-0732">Signal</keyword>
<evidence type="ECO:0000256" key="1">
    <source>
        <dbReference type="SAM" id="MobiDB-lite"/>
    </source>
</evidence>
<evidence type="ECO:0000256" key="2">
    <source>
        <dbReference type="SAM" id="SignalP"/>
    </source>
</evidence>
<feature type="signal peptide" evidence="2">
    <location>
        <begin position="1"/>
        <end position="27"/>
    </location>
</feature>
<dbReference type="Proteomes" id="UP000654471">
    <property type="component" value="Unassembled WGS sequence"/>
</dbReference>
<dbReference type="PANTHER" id="PTHR39335:SF1">
    <property type="entry name" value="BLL4220 PROTEIN"/>
    <property type="match status" value="1"/>
</dbReference>
<dbReference type="Pfam" id="PF03640">
    <property type="entry name" value="Lipoprotein_15"/>
    <property type="match status" value="2"/>
</dbReference>
<comment type="caution">
    <text evidence="3">The sequence shown here is derived from an EMBL/GenBank/DDBJ whole genome shotgun (WGS) entry which is preliminary data.</text>
</comment>
<dbReference type="PANTHER" id="PTHR39335">
    <property type="entry name" value="BLL4220 PROTEIN"/>
    <property type="match status" value="1"/>
</dbReference>
<feature type="region of interest" description="Disordered" evidence="1">
    <location>
        <begin position="168"/>
        <end position="194"/>
    </location>
</feature>
<protein>
    <submittedName>
        <fullName evidence="3">Lipoprotein</fullName>
    </submittedName>
</protein>
<dbReference type="RefSeq" id="WP_189296347.1">
    <property type="nucleotide sequence ID" value="NZ_BMRP01000002.1"/>
</dbReference>
<dbReference type="PROSITE" id="PS51257">
    <property type="entry name" value="PROKAR_LIPOPROTEIN"/>
    <property type="match status" value="1"/>
</dbReference>